<accession>A0A9N8YU07</accession>
<comment type="caution">
    <text evidence="1">The sequence shown here is derived from an EMBL/GenBank/DDBJ whole genome shotgun (WGS) entry which is preliminary data.</text>
</comment>
<evidence type="ECO:0000313" key="1">
    <source>
        <dbReference type="EMBL" id="CAG8447937.1"/>
    </source>
</evidence>
<evidence type="ECO:0000313" key="2">
    <source>
        <dbReference type="Proteomes" id="UP000789342"/>
    </source>
</evidence>
<dbReference type="Proteomes" id="UP000789342">
    <property type="component" value="Unassembled WGS sequence"/>
</dbReference>
<gene>
    <name evidence="1" type="ORF">AMORRO_LOCUS736</name>
</gene>
<dbReference type="EMBL" id="CAJVPV010000235">
    <property type="protein sequence ID" value="CAG8447937.1"/>
    <property type="molecule type" value="Genomic_DNA"/>
</dbReference>
<dbReference type="AlphaFoldDB" id="A0A9N8YU07"/>
<sequence length="164" mass="19312">MEEGISEKTAFTKERVTLKPIIRNYIFTSGKTMPEKLLSPKKEVTFIKKEQQSHLRGKTTGKACQNKNILIKEKKNHIGMNYQSNITIKHRDGYILKRENQVILIDEKEITLPRRSEVLEYFIIFTNGESQFKANNSHQGKRKLHWNEHYPRQEGMDVRIIISK</sequence>
<name>A0A9N8YU07_9GLOM</name>
<keyword evidence="2" id="KW-1185">Reference proteome</keyword>
<proteinExistence type="predicted"/>
<protein>
    <submittedName>
        <fullName evidence="1">7703_t:CDS:1</fullName>
    </submittedName>
</protein>
<organism evidence="1 2">
    <name type="scientific">Acaulospora morrowiae</name>
    <dbReference type="NCBI Taxonomy" id="94023"/>
    <lineage>
        <taxon>Eukaryota</taxon>
        <taxon>Fungi</taxon>
        <taxon>Fungi incertae sedis</taxon>
        <taxon>Mucoromycota</taxon>
        <taxon>Glomeromycotina</taxon>
        <taxon>Glomeromycetes</taxon>
        <taxon>Diversisporales</taxon>
        <taxon>Acaulosporaceae</taxon>
        <taxon>Acaulospora</taxon>
    </lineage>
</organism>
<reference evidence="1" key="1">
    <citation type="submission" date="2021-06" db="EMBL/GenBank/DDBJ databases">
        <authorList>
            <person name="Kallberg Y."/>
            <person name="Tangrot J."/>
            <person name="Rosling A."/>
        </authorList>
    </citation>
    <scope>NUCLEOTIDE SEQUENCE</scope>
    <source>
        <strain evidence="1">CL551</strain>
    </source>
</reference>